<accession>A0A903Z0C2</accession>
<proteinExistence type="predicted"/>
<dbReference type="CDD" id="cd19941">
    <property type="entry name" value="TIL"/>
    <property type="match status" value="1"/>
</dbReference>
<protein>
    <recommendedName>
        <fullName evidence="1">TIL domain-containing protein</fullName>
    </recommendedName>
</protein>
<reference evidence="2" key="2">
    <citation type="submission" date="2022-10" db="UniProtKB">
        <authorList>
            <consortium name="EnsemblMetazoa"/>
        </authorList>
    </citation>
    <scope>IDENTIFICATION</scope>
    <source>
        <strain evidence="2">MINIMUS1</strain>
    </source>
</reference>
<dbReference type="SUPFAM" id="SSF57567">
    <property type="entry name" value="Serine protease inhibitors"/>
    <property type="match status" value="1"/>
</dbReference>
<keyword evidence="3" id="KW-1185">Reference proteome</keyword>
<dbReference type="Pfam" id="PF01826">
    <property type="entry name" value="TIL"/>
    <property type="match status" value="1"/>
</dbReference>
<sequence length="117" mass="13716">MLLVESSWTSLLYTNLHHSSRWMKHQQNRWNVLAHWYPWFHLIGWDLFPPNTGCPGNETYVQYGRPCGKSCGTYGQICPFVRLNSCVCARGHVRNENGQCVHYTDCRKTLDDVEFLH</sequence>
<organism evidence="2 3">
    <name type="scientific">Anopheles minimus</name>
    <dbReference type="NCBI Taxonomy" id="112268"/>
    <lineage>
        <taxon>Eukaryota</taxon>
        <taxon>Metazoa</taxon>
        <taxon>Ecdysozoa</taxon>
        <taxon>Arthropoda</taxon>
        <taxon>Hexapoda</taxon>
        <taxon>Insecta</taxon>
        <taxon>Pterygota</taxon>
        <taxon>Neoptera</taxon>
        <taxon>Endopterygota</taxon>
        <taxon>Diptera</taxon>
        <taxon>Nematocera</taxon>
        <taxon>Culicoidea</taxon>
        <taxon>Culicidae</taxon>
        <taxon>Anophelinae</taxon>
        <taxon>Anopheles</taxon>
    </lineage>
</organism>
<feature type="domain" description="TIL" evidence="1">
    <location>
        <begin position="54"/>
        <end position="106"/>
    </location>
</feature>
<dbReference type="Gene3D" id="2.10.25.10">
    <property type="entry name" value="Laminin"/>
    <property type="match status" value="1"/>
</dbReference>
<dbReference type="Proteomes" id="UP000075920">
    <property type="component" value="Unassembled WGS sequence"/>
</dbReference>
<dbReference type="EnsemblMetazoa" id="AMIN016256-RA">
    <property type="protein sequence ID" value="AMIN016256-PA"/>
    <property type="gene ID" value="AMIN016256"/>
</dbReference>
<evidence type="ECO:0000259" key="1">
    <source>
        <dbReference type="Pfam" id="PF01826"/>
    </source>
</evidence>
<name>A0A903Z0C2_9DIPT</name>
<dbReference type="AlphaFoldDB" id="A0A903Z0C2"/>
<evidence type="ECO:0000313" key="3">
    <source>
        <dbReference type="Proteomes" id="UP000075920"/>
    </source>
</evidence>
<dbReference type="InterPro" id="IPR002919">
    <property type="entry name" value="TIL_dom"/>
</dbReference>
<evidence type="ECO:0000313" key="2">
    <source>
        <dbReference type="EnsemblMetazoa" id="AMIN016256-PA"/>
    </source>
</evidence>
<reference evidence="3" key="1">
    <citation type="submission" date="2013-03" db="EMBL/GenBank/DDBJ databases">
        <title>The Genome Sequence of Anopheles minimus MINIMUS1.</title>
        <authorList>
            <consortium name="The Broad Institute Genomics Platform"/>
            <person name="Neafsey D.E."/>
            <person name="Walton C."/>
            <person name="Walker B."/>
            <person name="Young S.K."/>
            <person name="Zeng Q."/>
            <person name="Gargeya S."/>
            <person name="Fitzgerald M."/>
            <person name="Haas B."/>
            <person name="Abouelleil A."/>
            <person name="Allen A.W."/>
            <person name="Alvarado L."/>
            <person name="Arachchi H.M."/>
            <person name="Berlin A.M."/>
            <person name="Chapman S.B."/>
            <person name="Gainer-Dewar J."/>
            <person name="Goldberg J."/>
            <person name="Griggs A."/>
            <person name="Gujja S."/>
            <person name="Hansen M."/>
            <person name="Howarth C."/>
            <person name="Imamovic A."/>
            <person name="Ireland A."/>
            <person name="Larimer J."/>
            <person name="McCowan C."/>
            <person name="Murphy C."/>
            <person name="Pearson M."/>
            <person name="Poon T.W."/>
            <person name="Priest M."/>
            <person name="Roberts A."/>
            <person name="Saif S."/>
            <person name="Shea T."/>
            <person name="Sisk P."/>
            <person name="Sykes S."/>
            <person name="Wortman J."/>
            <person name="Nusbaum C."/>
            <person name="Birren B."/>
        </authorList>
    </citation>
    <scope>NUCLEOTIDE SEQUENCE [LARGE SCALE GENOMIC DNA]</scope>
    <source>
        <strain evidence="3">MINIMUS1</strain>
    </source>
</reference>
<dbReference type="InterPro" id="IPR036084">
    <property type="entry name" value="Ser_inhib-like_sf"/>
</dbReference>